<dbReference type="Gramene" id="TVU30369">
    <property type="protein sequence ID" value="TVU30369"/>
    <property type="gene ID" value="EJB05_21985"/>
</dbReference>
<feature type="region of interest" description="Disordered" evidence="1">
    <location>
        <begin position="30"/>
        <end position="49"/>
    </location>
</feature>
<evidence type="ECO:0000313" key="3">
    <source>
        <dbReference type="EMBL" id="TVU30369.1"/>
    </source>
</evidence>
<sequence>MYGSSPPLLVFLLSSVWMLMLFEEGSEEVCGPSSVSSEDRNGTQIPDNHIAPHMLTASVSKMIE</sequence>
<proteinExistence type="predicted"/>
<evidence type="ECO:0000313" key="4">
    <source>
        <dbReference type="Proteomes" id="UP000324897"/>
    </source>
</evidence>
<evidence type="ECO:0000256" key="1">
    <source>
        <dbReference type="SAM" id="MobiDB-lite"/>
    </source>
</evidence>
<comment type="caution">
    <text evidence="3">The sequence shown here is derived from an EMBL/GenBank/DDBJ whole genome shotgun (WGS) entry which is preliminary data.</text>
</comment>
<name>A0A5J9V2K9_9POAL</name>
<feature type="chain" id="PRO_5023928432" evidence="2">
    <location>
        <begin position="28"/>
        <end position="64"/>
    </location>
</feature>
<organism evidence="3 4">
    <name type="scientific">Eragrostis curvula</name>
    <name type="common">weeping love grass</name>
    <dbReference type="NCBI Taxonomy" id="38414"/>
    <lineage>
        <taxon>Eukaryota</taxon>
        <taxon>Viridiplantae</taxon>
        <taxon>Streptophyta</taxon>
        <taxon>Embryophyta</taxon>
        <taxon>Tracheophyta</taxon>
        <taxon>Spermatophyta</taxon>
        <taxon>Magnoliopsida</taxon>
        <taxon>Liliopsida</taxon>
        <taxon>Poales</taxon>
        <taxon>Poaceae</taxon>
        <taxon>PACMAD clade</taxon>
        <taxon>Chloridoideae</taxon>
        <taxon>Eragrostideae</taxon>
        <taxon>Eragrostidinae</taxon>
        <taxon>Eragrostis</taxon>
    </lineage>
</organism>
<protein>
    <submittedName>
        <fullName evidence="3">Uncharacterized protein</fullName>
    </submittedName>
</protein>
<keyword evidence="4" id="KW-1185">Reference proteome</keyword>
<feature type="non-terminal residue" evidence="3">
    <location>
        <position position="1"/>
    </location>
</feature>
<feature type="signal peptide" evidence="2">
    <location>
        <begin position="1"/>
        <end position="27"/>
    </location>
</feature>
<evidence type="ECO:0000256" key="2">
    <source>
        <dbReference type="SAM" id="SignalP"/>
    </source>
</evidence>
<dbReference type="AlphaFoldDB" id="A0A5J9V2K9"/>
<keyword evidence="2" id="KW-0732">Signal</keyword>
<dbReference type="EMBL" id="RWGY01000011">
    <property type="protein sequence ID" value="TVU30369.1"/>
    <property type="molecule type" value="Genomic_DNA"/>
</dbReference>
<gene>
    <name evidence="3" type="ORF">EJB05_21985</name>
</gene>
<dbReference type="Proteomes" id="UP000324897">
    <property type="component" value="Chromosome 1"/>
</dbReference>
<accession>A0A5J9V2K9</accession>
<reference evidence="3 4" key="1">
    <citation type="journal article" date="2019" name="Sci. Rep.">
        <title>A high-quality genome of Eragrostis curvula grass provides insights into Poaceae evolution and supports new strategies to enhance forage quality.</title>
        <authorList>
            <person name="Carballo J."/>
            <person name="Santos B.A.C.M."/>
            <person name="Zappacosta D."/>
            <person name="Garbus I."/>
            <person name="Selva J.P."/>
            <person name="Gallo C.A."/>
            <person name="Diaz A."/>
            <person name="Albertini E."/>
            <person name="Caccamo M."/>
            <person name="Echenique V."/>
        </authorList>
    </citation>
    <scope>NUCLEOTIDE SEQUENCE [LARGE SCALE GENOMIC DNA]</scope>
    <source>
        <strain evidence="4">cv. Victoria</strain>
        <tissue evidence="3">Leaf</tissue>
    </source>
</reference>